<dbReference type="GO" id="GO:0012507">
    <property type="term" value="C:ER to Golgi transport vesicle membrane"/>
    <property type="evidence" value="ECO:0007669"/>
    <property type="project" value="TreeGrafter"/>
</dbReference>
<dbReference type="CDD" id="cd15862">
    <property type="entry name" value="SNARE_Vti1"/>
    <property type="match status" value="1"/>
</dbReference>
<feature type="compositionally biased region" description="Basic and acidic residues" evidence="9">
    <location>
        <begin position="117"/>
        <end position="129"/>
    </location>
</feature>
<evidence type="ECO:0000256" key="5">
    <source>
        <dbReference type="ARBA" id="ARBA00022927"/>
    </source>
</evidence>
<dbReference type="HOGENOM" id="CLU_1206409_0_0_1"/>
<dbReference type="Gene3D" id="1.20.5.110">
    <property type="match status" value="2"/>
</dbReference>
<dbReference type="Proteomes" id="UP000006038">
    <property type="component" value="Chromosome 1"/>
</dbReference>
<dbReference type="eggNOG" id="KOG1666">
    <property type="taxonomic scope" value="Eukaryota"/>
</dbReference>
<keyword evidence="4 10" id="KW-0812">Transmembrane</keyword>
<dbReference type="GO" id="GO:0005484">
    <property type="term" value="F:SNAP receptor activity"/>
    <property type="evidence" value="ECO:0007669"/>
    <property type="project" value="TreeGrafter"/>
</dbReference>
<dbReference type="GO" id="GO:0015031">
    <property type="term" value="P:protein transport"/>
    <property type="evidence" value="ECO:0007669"/>
    <property type="project" value="UniProtKB-KW"/>
</dbReference>
<reference evidence="11" key="1">
    <citation type="journal article" date="2013" name="Nat. Commun.">
        <title>Whole-genome sequencing of Oryza brachyantha reveals mechanisms underlying Oryza genome evolution.</title>
        <authorList>
            <person name="Chen J."/>
            <person name="Huang Q."/>
            <person name="Gao D."/>
            <person name="Wang J."/>
            <person name="Lang Y."/>
            <person name="Liu T."/>
            <person name="Li B."/>
            <person name="Bai Z."/>
            <person name="Luis Goicoechea J."/>
            <person name="Liang C."/>
            <person name="Chen C."/>
            <person name="Zhang W."/>
            <person name="Sun S."/>
            <person name="Liao Y."/>
            <person name="Zhang X."/>
            <person name="Yang L."/>
            <person name="Song C."/>
            <person name="Wang M."/>
            <person name="Shi J."/>
            <person name="Liu G."/>
            <person name="Liu J."/>
            <person name="Zhou H."/>
            <person name="Zhou W."/>
            <person name="Yu Q."/>
            <person name="An N."/>
            <person name="Chen Y."/>
            <person name="Cai Q."/>
            <person name="Wang B."/>
            <person name="Liu B."/>
            <person name="Min J."/>
            <person name="Huang Y."/>
            <person name="Wu H."/>
            <person name="Li Z."/>
            <person name="Zhang Y."/>
            <person name="Yin Y."/>
            <person name="Song W."/>
            <person name="Jiang J."/>
            <person name="Jackson S.A."/>
            <person name="Wing R.A."/>
            <person name="Wang J."/>
            <person name="Chen M."/>
        </authorList>
    </citation>
    <scope>NUCLEOTIDE SEQUENCE [LARGE SCALE GENOMIC DNA]</scope>
    <source>
        <strain evidence="11">cv. IRGC 101232</strain>
    </source>
</reference>
<dbReference type="GO" id="GO:0031201">
    <property type="term" value="C:SNARE complex"/>
    <property type="evidence" value="ECO:0007669"/>
    <property type="project" value="TreeGrafter"/>
</dbReference>
<dbReference type="STRING" id="4533.J3L129"/>
<comment type="similarity">
    <text evidence="2">Belongs to the VTI1 family.</text>
</comment>
<feature type="transmembrane region" description="Helical" evidence="10">
    <location>
        <begin position="186"/>
        <end position="212"/>
    </location>
</feature>
<dbReference type="PANTHER" id="PTHR21230:SF31">
    <property type="entry name" value="OS01G0560200 PROTEIN"/>
    <property type="match status" value="1"/>
</dbReference>
<dbReference type="GO" id="GO:0006906">
    <property type="term" value="P:vesicle fusion"/>
    <property type="evidence" value="ECO:0007669"/>
    <property type="project" value="TreeGrafter"/>
</dbReference>
<keyword evidence="6 10" id="KW-1133">Transmembrane helix</keyword>
<evidence type="ECO:0000256" key="7">
    <source>
        <dbReference type="ARBA" id="ARBA00023054"/>
    </source>
</evidence>
<evidence type="ECO:0000256" key="2">
    <source>
        <dbReference type="ARBA" id="ARBA00006108"/>
    </source>
</evidence>
<dbReference type="GO" id="GO:0000149">
    <property type="term" value="F:SNARE binding"/>
    <property type="evidence" value="ECO:0007669"/>
    <property type="project" value="TreeGrafter"/>
</dbReference>
<dbReference type="PANTHER" id="PTHR21230">
    <property type="entry name" value="VESICLE TRANSPORT V-SNARE PROTEIN VTI1-RELATED"/>
    <property type="match status" value="1"/>
</dbReference>
<feature type="region of interest" description="Disordered" evidence="9">
    <location>
        <begin position="112"/>
        <end position="131"/>
    </location>
</feature>
<evidence type="ECO:0008006" key="13">
    <source>
        <dbReference type="Google" id="ProtNLM"/>
    </source>
</evidence>
<keyword evidence="12" id="KW-1185">Reference proteome</keyword>
<evidence type="ECO:0000256" key="1">
    <source>
        <dbReference type="ARBA" id="ARBA00004211"/>
    </source>
</evidence>
<proteinExistence type="inferred from homology"/>
<sequence length="230" mass="26384">MDLPELGDQPDHRFHDRRRDGFAKWTVQAAARVRNRVRSAMNSTTTPTSDKVSDDEKSRILRINEKQNQTSDRISDSHRTMLETEDRGVAILEELQKQRQHLMHARNVSRSLSINEKQNETTDKTRDSQRTMMETEDLGIALLEKLRQQREHLMHARNTLDNVDGNVGNSRRITGAMARRMDRNKWIIRFIIALLVLAIQVVISVTGSGLFVSMCAVDLRSTVVNSEGHD</sequence>
<dbReference type="GO" id="GO:0005794">
    <property type="term" value="C:Golgi apparatus"/>
    <property type="evidence" value="ECO:0007669"/>
    <property type="project" value="TreeGrafter"/>
</dbReference>
<organism evidence="11">
    <name type="scientific">Oryza brachyantha</name>
    <name type="common">malo sina</name>
    <dbReference type="NCBI Taxonomy" id="4533"/>
    <lineage>
        <taxon>Eukaryota</taxon>
        <taxon>Viridiplantae</taxon>
        <taxon>Streptophyta</taxon>
        <taxon>Embryophyta</taxon>
        <taxon>Tracheophyta</taxon>
        <taxon>Spermatophyta</taxon>
        <taxon>Magnoliopsida</taxon>
        <taxon>Liliopsida</taxon>
        <taxon>Poales</taxon>
        <taxon>Poaceae</taxon>
        <taxon>BOP clade</taxon>
        <taxon>Oryzoideae</taxon>
        <taxon>Oryzeae</taxon>
        <taxon>Oryzinae</taxon>
        <taxon>Oryza</taxon>
    </lineage>
</organism>
<keyword evidence="8 10" id="KW-0472">Membrane</keyword>
<name>J3L129_ORYBR</name>
<dbReference type="SUPFAM" id="SSF58038">
    <property type="entry name" value="SNARE fusion complex"/>
    <property type="match status" value="2"/>
</dbReference>
<evidence type="ECO:0000313" key="12">
    <source>
        <dbReference type="Proteomes" id="UP000006038"/>
    </source>
</evidence>
<accession>J3L129</accession>
<dbReference type="GO" id="GO:0031902">
    <property type="term" value="C:late endosome membrane"/>
    <property type="evidence" value="ECO:0007669"/>
    <property type="project" value="TreeGrafter"/>
</dbReference>
<dbReference type="Gramene" id="OB01G29350.1">
    <property type="protein sequence ID" value="OB01G29350.1"/>
    <property type="gene ID" value="OB01G29350"/>
</dbReference>
<reference evidence="11" key="2">
    <citation type="submission" date="2013-04" db="UniProtKB">
        <authorList>
            <consortium name="EnsemblPlants"/>
        </authorList>
    </citation>
    <scope>IDENTIFICATION</scope>
</reference>
<evidence type="ECO:0000256" key="6">
    <source>
        <dbReference type="ARBA" id="ARBA00022989"/>
    </source>
</evidence>
<evidence type="ECO:0000256" key="4">
    <source>
        <dbReference type="ARBA" id="ARBA00022692"/>
    </source>
</evidence>
<evidence type="ECO:0000256" key="10">
    <source>
        <dbReference type="SAM" id="Phobius"/>
    </source>
</evidence>
<protein>
    <recommendedName>
        <fullName evidence="13">t-SNARE coiled-coil homology domain-containing protein</fullName>
    </recommendedName>
</protein>
<evidence type="ECO:0000256" key="3">
    <source>
        <dbReference type="ARBA" id="ARBA00022448"/>
    </source>
</evidence>
<keyword evidence="5" id="KW-0653">Protein transport</keyword>
<evidence type="ECO:0000256" key="8">
    <source>
        <dbReference type="ARBA" id="ARBA00023136"/>
    </source>
</evidence>
<evidence type="ECO:0000313" key="11">
    <source>
        <dbReference type="EnsemblPlants" id="OB01G29350.1"/>
    </source>
</evidence>
<comment type="subcellular location">
    <subcellularLocation>
        <location evidence="1">Membrane</location>
        <topology evidence="1">Single-pass type IV membrane protein</topology>
    </subcellularLocation>
</comment>
<dbReference type="GO" id="GO:0005789">
    <property type="term" value="C:endoplasmic reticulum membrane"/>
    <property type="evidence" value="ECO:0007669"/>
    <property type="project" value="TreeGrafter"/>
</dbReference>
<dbReference type="AlphaFoldDB" id="J3L129"/>
<dbReference type="FunFam" id="1.20.5.110:FF:000002">
    <property type="entry name" value="Vesicle transport through interaction with t-SNAREsB"/>
    <property type="match status" value="1"/>
</dbReference>
<keyword evidence="7" id="KW-0175">Coiled coil</keyword>
<dbReference type="Pfam" id="PF12352">
    <property type="entry name" value="V-SNARE_C"/>
    <property type="match status" value="2"/>
</dbReference>
<feature type="region of interest" description="Disordered" evidence="9">
    <location>
        <begin position="37"/>
        <end position="56"/>
    </location>
</feature>
<dbReference type="EnsemblPlants" id="OB01G29350.1">
    <property type="protein sequence ID" value="OB01G29350.1"/>
    <property type="gene ID" value="OB01G29350"/>
</dbReference>
<keyword evidence="3" id="KW-0813">Transport</keyword>
<evidence type="ECO:0000256" key="9">
    <source>
        <dbReference type="SAM" id="MobiDB-lite"/>
    </source>
</evidence>